<keyword evidence="4" id="KW-1185">Reference proteome</keyword>
<accession>A0A4P8XJ20</accession>
<evidence type="ECO:0000259" key="2">
    <source>
        <dbReference type="Pfam" id="PF17881"/>
    </source>
</evidence>
<sequence>MKTKTKRILFTLSAILLVLLFVQIYYNDVMSRSWEKERAAVQAARQYGGLGKVEKTYRSVWDENSNYWVASGLDTKGENIMVWVKFTKDGVPAGGDFVHAESLKDGMSEKQMSSLISSQFPEVSMLRLVPGMYENEYVWQLHFRDEGKTGYRFFRFADGEPIGEDIILPNP</sequence>
<dbReference type="Proteomes" id="UP000300879">
    <property type="component" value="Chromosome"/>
</dbReference>
<name>A0A4P8XJ20_9BACL</name>
<dbReference type="InterPro" id="IPR041401">
    <property type="entry name" value="TseB-like_dom"/>
</dbReference>
<feature type="transmembrane region" description="Helical" evidence="1">
    <location>
        <begin position="7"/>
        <end position="26"/>
    </location>
</feature>
<organism evidence="3 4">
    <name type="scientific">Paenibacillus algicola</name>
    <dbReference type="NCBI Taxonomy" id="2565926"/>
    <lineage>
        <taxon>Bacteria</taxon>
        <taxon>Bacillati</taxon>
        <taxon>Bacillota</taxon>
        <taxon>Bacilli</taxon>
        <taxon>Bacillales</taxon>
        <taxon>Paenibacillaceae</taxon>
        <taxon>Paenibacillus</taxon>
    </lineage>
</organism>
<feature type="domain" description="Cell wall elongation regulator TseB-like" evidence="2">
    <location>
        <begin position="39"/>
        <end position="84"/>
    </location>
</feature>
<reference evidence="3 4" key="1">
    <citation type="submission" date="2019-05" db="EMBL/GenBank/DDBJ databases">
        <authorList>
            <person name="Chen C."/>
        </authorList>
    </citation>
    <scope>NUCLEOTIDE SEQUENCE [LARGE SCALE GENOMIC DNA]</scope>
    <source>
        <strain evidence="3 4">HB172198</strain>
    </source>
</reference>
<dbReference type="SUPFAM" id="SSF54403">
    <property type="entry name" value="Cystatin/monellin"/>
    <property type="match status" value="2"/>
</dbReference>
<evidence type="ECO:0000313" key="4">
    <source>
        <dbReference type="Proteomes" id="UP000300879"/>
    </source>
</evidence>
<dbReference type="KEGG" id="palo:E6C60_1891"/>
<dbReference type="OrthoDB" id="2678417at2"/>
<proteinExistence type="predicted"/>
<keyword evidence="1" id="KW-0472">Membrane</keyword>
<evidence type="ECO:0000313" key="3">
    <source>
        <dbReference type="EMBL" id="QCT02606.1"/>
    </source>
</evidence>
<dbReference type="Pfam" id="PF17881">
    <property type="entry name" value="TseB"/>
    <property type="match status" value="1"/>
</dbReference>
<gene>
    <name evidence="3" type="ORF">E6C60_1891</name>
</gene>
<dbReference type="RefSeq" id="WP_138225606.1">
    <property type="nucleotide sequence ID" value="NZ_CP040396.1"/>
</dbReference>
<keyword evidence="1" id="KW-1133">Transmembrane helix</keyword>
<dbReference type="Gene3D" id="3.10.450.40">
    <property type="match status" value="2"/>
</dbReference>
<dbReference type="AlphaFoldDB" id="A0A4P8XJ20"/>
<keyword evidence="1" id="KW-0812">Transmembrane</keyword>
<dbReference type="InterPro" id="IPR046350">
    <property type="entry name" value="Cystatin_sf"/>
</dbReference>
<dbReference type="EMBL" id="CP040396">
    <property type="protein sequence ID" value="QCT02606.1"/>
    <property type="molecule type" value="Genomic_DNA"/>
</dbReference>
<protein>
    <recommendedName>
        <fullName evidence="2">Cell wall elongation regulator TseB-like domain-containing protein</fullName>
    </recommendedName>
</protein>
<evidence type="ECO:0000256" key="1">
    <source>
        <dbReference type="SAM" id="Phobius"/>
    </source>
</evidence>